<comment type="caution">
    <text evidence="1">The sequence shown here is derived from an EMBL/GenBank/DDBJ whole genome shotgun (WGS) entry which is preliminary data.</text>
</comment>
<reference evidence="1" key="1">
    <citation type="journal article" date="2019" name="bioRxiv">
        <title>The Genome of the Zebra Mussel, Dreissena polymorpha: A Resource for Invasive Species Research.</title>
        <authorList>
            <person name="McCartney M.A."/>
            <person name="Auch B."/>
            <person name="Kono T."/>
            <person name="Mallez S."/>
            <person name="Zhang Y."/>
            <person name="Obille A."/>
            <person name="Becker A."/>
            <person name="Abrahante J.E."/>
            <person name="Garbe J."/>
            <person name="Badalamenti J.P."/>
            <person name="Herman A."/>
            <person name="Mangelson H."/>
            <person name="Liachko I."/>
            <person name="Sullivan S."/>
            <person name="Sone E.D."/>
            <person name="Koren S."/>
            <person name="Silverstein K.A.T."/>
            <person name="Beckman K.B."/>
            <person name="Gohl D.M."/>
        </authorList>
    </citation>
    <scope>NUCLEOTIDE SEQUENCE</scope>
    <source>
        <strain evidence="1">Duluth1</strain>
        <tissue evidence="1">Whole animal</tissue>
    </source>
</reference>
<dbReference type="AlphaFoldDB" id="A0A9D4G2P5"/>
<name>A0A9D4G2P5_DREPO</name>
<proteinExistence type="predicted"/>
<dbReference type="EMBL" id="JAIWYP010000006">
    <property type="protein sequence ID" value="KAH3807568.1"/>
    <property type="molecule type" value="Genomic_DNA"/>
</dbReference>
<keyword evidence="2" id="KW-1185">Reference proteome</keyword>
<sequence length="106" mass="12545">MWINYLHRKYIKTINLADLLCPERKTKLSPVGEDFSSFCRTPWSLNLFSYVDVIDTRVARDARRCLFRAATMPRRQEDDDHFMGRALKTYNKESNTLVNGPNRLQF</sequence>
<evidence type="ECO:0000313" key="2">
    <source>
        <dbReference type="Proteomes" id="UP000828390"/>
    </source>
</evidence>
<protein>
    <submittedName>
        <fullName evidence="1">Uncharacterized protein</fullName>
    </submittedName>
</protein>
<reference evidence="1" key="2">
    <citation type="submission" date="2020-11" db="EMBL/GenBank/DDBJ databases">
        <authorList>
            <person name="McCartney M.A."/>
            <person name="Auch B."/>
            <person name="Kono T."/>
            <person name="Mallez S."/>
            <person name="Becker A."/>
            <person name="Gohl D.M."/>
            <person name="Silverstein K.A.T."/>
            <person name="Koren S."/>
            <person name="Bechman K.B."/>
            <person name="Herman A."/>
            <person name="Abrahante J.E."/>
            <person name="Garbe J."/>
        </authorList>
    </citation>
    <scope>NUCLEOTIDE SEQUENCE</scope>
    <source>
        <strain evidence="1">Duluth1</strain>
        <tissue evidence="1">Whole animal</tissue>
    </source>
</reference>
<accession>A0A9D4G2P5</accession>
<dbReference type="Proteomes" id="UP000828390">
    <property type="component" value="Unassembled WGS sequence"/>
</dbReference>
<evidence type="ECO:0000313" key="1">
    <source>
        <dbReference type="EMBL" id="KAH3807568.1"/>
    </source>
</evidence>
<organism evidence="1 2">
    <name type="scientific">Dreissena polymorpha</name>
    <name type="common">Zebra mussel</name>
    <name type="synonym">Mytilus polymorpha</name>
    <dbReference type="NCBI Taxonomy" id="45954"/>
    <lineage>
        <taxon>Eukaryota</taxon>
        <taxon>Metazoa</taxon>
        <taxon>Spiralia</taxon>
        <taxon>Lophotrochozoa</taxon>
        <taxon>Mollusca</taxon>
        <taxon>Bivalvia</taxon>
        <taxon>Autobranchia</taxon>
        <taxon>Heteroconchia</taxon>
        <taxon>Euheterodonta</taxon>
        <taxon>Imparidentia</taxon>
        <taxon>Neoheterodontei</taxon>
        <taxon>Myida</taxon>
        <taxon>Dreissenoidea</taxon>
        <taxon>Dreissenidae</taxon>
        <taxon>Dreissena</taxon>
    </lineage>
</organism>
<gene>
    <name evidence="1" type="ORF">DPMN_135913</name>
</gene>